<organism evidence="3 4">
    <name type="scientific">Neodothiora populina</name>
    <dbReference type="NCBI Taxonomy" id="2781224"/>
    <lineage>
        <taxon>Eukaryota</taxon>
        <taxon>Fungi</taxon>
        <taxon>Dikarya</taxon>
        <taxon>Ascomycota</taxon>
        <taxon>Pezizomycotina</taxon>
        <taxon>Dothideomycetes</taxon>
        <taxon>Dothideomycetidae</taxon>
        <taxon>Dothideales</taxon>
        <taxon>Dothioraceae</taxon>
        <taxon>Neodothiora</taxon>
    </lineage>
</organism>
<feature type="region of interest" description="Disordered" evidence="1">
    <location>
        <begin position="708"/>
        <end position="775"/>
    </location>
</feature>
<proteinExistence type="predicted"/>
<dbReference type="RefSeq" id="XP_069198738.1">
    <property type="nucleotide sequence ID" value="XM_069342237.1"/>
</dbReference>
<evidence type="ECO:0000259" key="2">
    <source>
        <dbReference type="PROSITE" id="PS50108"/>
    </source>
</evidence>
<name>A0ABR3P8F7_9PEZI</name>
<evidence type="ECO:0000313" key="4">
    <source>
        <dbReference type="Proteomes" id="UP001562354"/>
    </source>
</evidence>
<feature type="region of interest" description="Disordered" evidence="1">
    <location>
        <begin position="1"/>
        <end position="87"/>
    </location>
</feature>
<feature type="region of interest" description="Disordered" evidence="1">
    <location>
        <begin position="674"/>
        <end position="696"/>
    </location>
</feature>
<feature type="compositionally biased region" description="Low complexity" evidence="1">
    <location>
        <begin position="291"/>
        <end position="306"/>
    </location>
</feature>
<feature type="compositionally biased region" description="Polar residues" evidence="1">
    <location>
        <begin position="410"/>
        <end position="419"/>
    </location>
</feature>
<evidence type="ECO:0000256" key="1">
    <source>
        <dbReference type="SAM" id="MobiDB-lite"/>
    </source>
</evidence>
<dbReference type="EMBL" id="JBFMKM010000012">
    <property type="protein sequence ID" value="KAL1302462.1"/>
    <property type="molecule type" value="Genomic_DNA"/>
</dbReference>
<feature type="region of interest" description="Disordered" evidence="1">
    <location>
        <begin position="264"/>
        <end position="337"/>
    </location>
</feature>
<gene>
    <name evidence="3" type="ORF">AAFC00_002854</name>
</gene>
<accession>A0ABR3P8F7</accession>
<feature type="domain" description="CRIB" evidence="2">
    <location>
        <begin position="201"/>
        <end position="214"/>
    </location>
</feature>
<dbReference type="GeneID" id="95976556"/>
<feature type="compositionally biased region" description="Polar residues" evidence="1">
    <location>
        <begin position="715"/>
        <end position="735"/>
    </location>
</feature>
<dbReference type="Proteomes" id="UP001562354">
    <property type="component" value="Unassembled WGS sequence"/>
</dbReference>
<reference evidence="3 4" key="1">
    <citation type="submission" date="2024-07" db="EMBL/GenBank/DDBJ databases">
        <title>Draft sequence of the Neodothiora populina.</title>
        <authorList>
            <person name="Drown D.D."/>
            <person name="Schuette U.S."/>
            <person name="Buechlein A.B."/>
            <person name="Rusch D.R."/>
            <person name="Winton L.W."/>
            <person name="Adams G.A."/>
        </authorList>
    </citation>
    <scope>NUCLEOTIDE SEQUENCE [LARGE SCALE GENOMIC DNA]</scope>
    <source>
        <strain evidence="3 4">CPC 39397</strain>
    </source>
</reference>
<feature type="compositionally biased region" description="Polar residues" evidence="1">
    <location>
        <begin position="679"/>
        <end position="696"/>
    </location>
</feature>
<feature type="compositionally biased region" description="Pro residues" evidence="1">
    <location>
        <begin position="281"/>
        <end position="290"/>
    </location>
</feature>
<feature type="region of interest" description="Disordered" evidence="1">
    <location>
        <begin position="162"/>
        <end position="190"/>
    </location>
</feature>
<feature type="compositionally biased region" description="Polar residues" evidence="1">
    <location>
        <begin position="540"/>
        <end position="552"/>
    </location>
</feature>
<dbReference type="PROSITE" id="PS50108">
    <property type="entry name" value="CRIB"/>
    <property type="match status" value="1"/>
</dbReference>
<feature type="region of interest" description="Disordered" evidence="1">
    <location>
        <begin position="482"/>
        <end position="554"/>
    </location>
</feature>
<feature type="compositionally biased region" description="Low complexity" evidence="1">
    <location>
        <begin position="51"/>
        <end position="62"/>
    </location>
</feature>
<keyword evidence="4" id="KW-1185">Reference proteome</keyword>
<feature type="compositionally biased region" description="Basic and acidic residues" evidence="1">
    <location>
        <begin position="488"/>
        <end position="499"/>
    </location>
</feature>
<feature type="compositionally biased region" description="Polar residues" evidence="1">
    <location>
        <begin position="175"/>
        <end position="186"/>
    </location>
</feature>
<feature type="compositionally biased region" description="Polar residues" evidence="1">
    <location>
        <begin position="359"/>
        <end position="374"/>
    </location>
</feature>
<dbReference type="InterPro" id="IPR000095">
    <property type="entry name" value="CRIB_dom"/>
</dbReference>
<feature type="region of interest" description="Disordered" evidence="1">
    <location>
        <begin position="350"/>
        <end position="419"/>
    </location>
</feature>
<feature type="compositionally biased region" description="Polar residues" evidence="1">
    <location>
        <begin position="517"/>
        <end position="527"/>
    </location>
</feature>
<feature type="compositionally biased region" description="Polar residues" evidence="1">
    <location>
        <begin position="73"/>
        <end position="85"/>
    </location>
</feature>
<protein>
    <recommendedName>
        <fullName evidence="2">CRIB domain-containing protein</fullName>
    </recommendedName>
</protein>
<sequence length="775" mass="84852">MKWFAVSNDGADNMRDDTWGQSAQYDESLKKDSNPRISSTFADTRPWNFKSSSQASERSSSSSRKRLSLFGARSSNTSVSPTTDISADEWVILNQDNSSHNFSAYNVSDSGSALAASISKSSFGGERRRSSLFSRKATSRLARAGEGLVRYRSNVRSSMDFGRKDEVSESDDSMWYNQESDTSSEAKASRRYTKQIKKNSISAPFNFQHITHTQKGQIPGLESITDHELFPEFWAASRFRQSQNELSGVDAQRIEREFHAWVGSRGRSNSNKPSDRFNFPRAPPARPSHPAPYFTSATATPSTDAAILGSESRPIIPHDGRGRSRSFNRPGPTSAERLVTSNAEQRELPALVHPAFRGQTMSPLDSRPRSSGQIHESLMSLDSVPEENEAFSGSPRKPNQRPSLFGEGSPASTLSSNTRLTPFPAGNAFARSQGCIGDDSYNAKAFSGESGITTLTGESWENNVDFLYLVEAESTCDFDWTSLKSSKRGSESSQNRRDSGAASSTRESSMADDESSRAPSSRHSGNASHDGLFADFDGVSPSTTPSPVTKFNFSRPISRRHSAISIGNSELTPIPEVSDTTFHDDIPSEQAQIRHTRSASHSDQRPSMLKQSLRWSIASPSDIPEDVKCRRLSFIAEPEMSLPEQTLFSAPPLPPPAAPLPELPVNKATGLISPPISPPQTSNPDFTTVRRPSSSQDRALLQAAGRIVQRGRTARPSTPSRLSHVQNAKDTSPRSLLSAPATPPKMGSTHFHLPAFPTPPQSPPQQQHEDYPAWI</sequence>
<comment type="caution">
    <text evidence="3">The sequence shown here is derived from an EMBL/GenBank/DDBJ whole genome shotgun (WGS) entry which is preliminary data.</text>
</comment>
<evidence type="ECO:0000313" key="3">
    <source>
        <dbReference type="EMBL" id="KAL1302462.1"/>
    </source>
</evidence>